<comment type="similarity">
    <text evidence="1">Belongs to the HicA mRNA interferase family.</text>
</comment>
<evidence type="ECO:0000313" key="8">
    <source>
        <dbReference type="EMBL" id="RUT09542.1"/>
    </source>
</evidence>
<keyword evidence="3" id="KW-0540">Nuclease</keyword>
<keyword evidence="7" id="KW-0346">Stress response</keyword>
<name>A0A3S1BCU4_9CYAN</name>
<dbReference type="OrthoDB" id="121656at2"/>
<dbReference type="InterPro" id="IPR012933">
    <property type="entry name" value="HicA_mRNA_interferase"/>
</dbReference>
<keyword evidence="5" id="KW-0378">Hydrolase</keyword>
<gene>
    <name evidence="8" type="ORF">DSM106972_000360</name>
</gene>
<dbReference type="InterPro" id="IPR038570">
    <property type="entry name" value="HicA_sf"/>
</dbReference>
<dbReference type="Pfam" id="PF07927">
    <property type="entry name" value="HicA_toxin"/>
    <property type="match status" value="1"/>
</dbReference>
<organism evidence="8 9">
    <name type="scientific">Dulcicalothrix desertica PCC 7102</name>
    <dbReference type="NCBI Taxonomy" id="232991"/>
    <lineage>
        <taxon>Bacteria</taxon>
        <taxon>Bacillati</taxon>
        <taxon>Cyanobacteriota</taxon>
        <taxon>Cyanophyceae</taxon>
        <taxon>Nostocales</taxon>
        <taxon>Calotrichaceae</taxon>
        <taxon>Dulcicalothrix</taxon>
    </lineage>
</organism>
<dbReference type="RefSeq" id="WP_127077728.1">
    <property type="nucleotide sequence ID" value="NZ_RSCL01000001.1"/>
</dbReference>
<comment type="caution">
    <text evidence="8">The sequence shown here is derived from an EMBL/GenBank/DDBJ whole genome shotgun (WGS) entry which is preliminary data.</text>
</comment>
<proteinExistence type="inferred from homology"/>
<dbReference type="GO" id="GO:0003729">
    <property type="term" value="F:mRNA binding"/>
    <property type="evidence" value="ECO:0007669"/>
    <property type="project" value="InterPro"/>
</dbReference>
<keyword evidence="2" id="KW-1277">Toxin-antitoxin system</keyword>
<dbReference type="SUPFAM" id="SSF54786">
    <property type="entry name" value="YcfA/nrd intein domain"/>
    <property type="match status" value="1"/>
</dbReference>
<evidence type="ECO:0000256" key="6">
    <source>
        <dbReference type="ARBA" id="ARBA00022884"/>
    </source>
</evidence>
<evidence type="ECO:0000256" key="4">
    <source>
        <dbReference type="ARBA" id="ARBA00022759"/>
    </source>
</evidence>
<dbReference type="Gene3D" id="3.30.920.30">
    <property type="entry name" value="Hypothetical protein"/>
    <property type="match status" value="1"/>
</dbReference>
<keyword evidence="6" id="KW-0694">RNA-binding</keyword>
<evidence type="ECO:0000256" key="5">
    <source>
        <dbReference type="ARBA" id="ARBA00022801"/>
    </source>
</evidence>
<keyword evidence="4" id="KW-0255">Endonuclease</keyword>
<protein>
    <recommendedName>
        <fullName evidence="10">Addiction module toxin, HicA family protein</fullName>
    </recommendedName>
</protein>
<evidence type="ECO:0000313" key="9">
    <source>
        <dbReference type="Proteomes" id="UP000271624"/>
    </source>
</evidence>
<evidence type="ECO:0000256" key="1">
    <source>
        <dbReference type="ARBA" id="ARBA00006620"/>
    </source>
</evidence>
<dbReference type="EMBL" id="RSCL01000001">
    <property type="protein sequence ID" value="RUT09542.1"/>
    <property type="molecule type" value="Genomic_DNA"/>
</dbReference>
<reference evidence="8" key="2">
    <citation type="journal article" date="2019" name="Genome Biol. Evol.">
        <title>Day and night: Metabolic profiles and evolutionary relationships of six axenic non-marine cyanobacteria.</title>
        <authorList>
            <person name="Will S.E."/>
            <person name="Henke P."/>
            <person name="Boedeker C."/>
            <person name="Huang S."/>
            <person name="Brinkmann H."/>
            <person name="Rohde M."/>
            <person name="Jarek M."/>
            <person name="Friedl T."/>
            <person name="Seufert S."/>
            <person name="Schumacher M."/>
            <person name="Overmann J."/>
            <person name="Neumann-Schaal M."/>
            <person name="Petersen J."/>
        </authorList>
    </citation>
    <scope>NUCLEOTIDE SEQUENCE [LARGE SCALE GENOMIC DNA]</scope>
    <source>
        <strain evidence="8">PCC 7102</strain>
    </source>
</reference>
<dbReference type="AlphaFoldDB" id="A0A3S1BCU4"/>
<evidence type="ECO:0000256" key="7">
    <source>
        <dbReference type="ARBA" id="ARBA00023016"/>
    </source>
</evidence>
<evidence type="ECO:0000256" key="3">
    <source>
        <dbReference type="ARBA" id="ARBA00022722"/>
    </source>
</evidence>
<evidence type="ECO:0008006" key="10">
    <source>
        <dbReference type="Google" id="ProtNLM"/>
    </source>
</evidence>
<reference evidence="8" key="1">
    <citation type="submission" date="2018-12" db="EMBL/GenBank/DDBJ databases">
        <authorList>
            <person name="Will S."/>
            <person name="Neumann-Schaal M."/>
            <person name="Henke P."/>
        </authorList>
    </citation>
    <scope>NUCLEOTIDE SEQUENCE</scope>
    <source>
        <strain evidence="8">PCC 7102</strain>
    </source>
</reference>
<keyword evidence="9" id="KW-1185">Reference proteome</keyword>
<sequence>MPLKPLPFREVKRKLEAAGFEEVSQKGSHVKFAKIIDEGIRTAIVPNKREISIGTLGSILRQAGISIEEFEIL</sequence>
<evidence type="ECO:0000256" key="2">
    <source>
        <dbReference type="ARBA" id="ARBA00022649"/>
    </source>
</evidence>
<dbReference type="GO" id="GO:0004519">
    <property type="term" value="F:endonuclease activity"/>
    <property type="evidence" value="ECO:0007669"/>
    <property type="project" value="UniProtKB-KW"/>
</dbReference>
<accession>A0A3S1BCU4</accession>
<dbReference type="Proteomes" id="UP000271624">
    <property type="component" value="Unassembled WGS sequence"/>
</dbReference>
<dbReference type="GO" id="GO:0016787">
    <property type="term" value="F:hydrolase activity"/>
    <property type="evidence" value="ECO:0007669"/>
    <property type="project" value="UniProtKB-KW"/>
</dbReference>